<feature type="domain" description="CHAD" evidence="1">
    <location>
        <begin position="2"/>
        <end position="308"/>
    </location>
</feature>
<dbReference type="InterPro" id="IPR007899">
    <property type="entry name" value="CHAD_dom"/>
</dbReference>
<evidence type="ECO:0000313" key="3">
    <source>
        <dbReference type="Proteomes" id="UP000683310"/>
    </source>
</evidence>
<protein>
    <submittedName>
        <fullName evidence="2">CHAD domain-containing protein</fullName>
    </submittedName>
</protein>
<reference evidence="2 3" key="1">
    <citation type="submission" date="2021-04" db="EMBL/GenBank/DDBJ databases">
        <title>Nocardia tengchongensis.</title>
        <authorList>
            <person name="Zhuang k."/>
            <person name="Ran Y."/>
            <person name="Li W."/>
        </authorList>
    </citation>
    <scope>NUCLEOTIDE SEQUENCE [LARGE SCALE GENOMIC DNA]</scope>
    <source>
        <strain evidence="2 3">CFH S0057</strain>
    </source>
</reference>
<dbReference type="SMART" id="SM00880">
    <property type="entry name" value="CHAD"/>
    <property type="match status" value="1"/>
</dbReference>
<dbReference type="PANTHER" id="PTHR39339:SF1">
    <property type="entry name" value="CHAD DOMAIN-CONTAINING PROTEIN"/>
    <property type="match status" value="1"/>
</dbReference>
<keyword evidence="3" id="KW-1185">Reference proteome</keyword>
<accession>A0ABX8CWD6</accession>
<organism evidence="2 3">
    <name type="scientific">Nocardia tengchongensis</name>
    <dbReference type="NCBI Taxonomy" id="2055889"/>
    <lineage>
        <taxon>Bacteria</taxon>
        <taxon>Bacillati</taxon>
        <taxon>Actinomycetota</taxon>
        <taxon>Actinomycetes</taxon>
        <taxon>Mycobacteriales</taxon>
        <taxon>Nocardiaceae</taxon>
        <taxon>Nocardia</taxon>
    </lineage>
</organism>
<dbReference type="Proteomes" id="UP000683310">
    <property type="component" value="Chromosome"/>
</dbReference>
<dbReference type="InterPro" id="IPR038186">
    <property type="entry name" value="CHAD_dom_sf"/>
</dbReference>
<evidence type="ECO:0000259" key="1">
    <source>
        <dbReference type="PROSITE" id="PS51708"/>
    </source>
</evidence>
<dbReference type="EMBL" id="CP074371">
    <property type="protein sequence ID" value="QVI24208.1"/>
    <property type="molecule type" value="Genomic_DNA"/>
</dbReference>
<dbReference type="Gene3D" id="1.40.20.10">
    <property type="entry name" value="CHAD domain"/>
    <property type="match status" value="1"/>
</dbReference>
<sequence length="312" mass="34135">MSATAGPALIDAVAADVDRLCTAEPDVRQDLPDSVHKMRVATRRLRSVLKSYRRVLRRRAVGEITDELRWLGGLLGVARDAEVRAERFTALLGDTGEPLDDAVPASVDAAVPASAKQSVPAGEKSARREDFGQRLVAAERAIYADAHRAVVDAFDNDRYTALLGTLHALITDPPLKDSRAAEPAEPAFTKVLRRDLRELRHLVHSEHGLAGAERIELLHDIRKAAKRLRYSAEAATTVLGKPAENLGKQAKHLQGVLGDHRDAVEALHTIRTHVADADSSYQRLCDAEETAAARALEQYPDAVEFVHHHPLD</sequence>
<evidence type="ECO:0000313" key="2">
    <source>
        <dbReference type="EMBL" id="QVI24208.1"/>
    </source>
</evidence>
<gene>
    <name evidence="2" type="ORF">KHQ06_16400</name>
</gene>
<dbReference type="Pfam" id="PF05235">
    <property type="entry name" value="CHAD"/>
    <property type="match status" value="1"/>
</dbReference>
<dbReference type="PROSITE" id="PS51708">
    <property type="entry name" value="CHAD"/>
    <property type="match status" value="1"/>
</dbReference>
<proteinExistence type="predicted"/>
<name>A0ABX8CWD6_9NOCA</name>
<dbReference type="PANTHER" id="PTHR39339">
    <property type="entry name" value="SLR1444 PROTEIN"/>
    <property type="match status" value="1"/>
</dbReference>